<dbReference type="GO" id="GO:0016887">
    <property type="term" value="F:ATP hydrolysis activity"/>
    <property type="evidence" value="ECO:0007669"/>
    <property type="project" value="InterPro"/>
</dbReference>
<evidence type="ECO:0000313" key="2">
    <source>
        <dbReference type="EMBL" id="QEC50155.1"/>
    </source>
</evidence>
<gene>
    <name evidence="2" type="ORF">FSW04_22975</name>
</gene>
<evidence type="ECO:0000313" key="3">
    <source>
        <dbReference type="Proteomes" id="UP000321805"/>
    </source>
</evidence>
<dbReference type="GO" id="GO:0005524">
    <property type="term" value="F:ATP binding"/>
    <property type="evidence" value="ECO:0007669"/>
    <property type="project" value="InterPro"/>
</dbReference>
<accession>A0A5B8UAU9</accession>
<dbReference type="Pfam" id="PF00004">
    <property type="entry name" value="AAA"/>
    <property type="match status" value="1"/>
</dbReference>
<dbReference type="InterPro" id="IPR050764">
    <property type="entry name" value="CbbQ/NirQ/NorQ/GpvN"/>
</dbReference>
<dbReference type="CDD" id="cd00009">
    <property type="entry name" value="AAA"/>
    <property type="match status" value="1"/>
</dbReference>
<organism evidence="2 3">
    <name type="scientific">Baekduia soli</name>
    <dbReference type="NCBI Taxonomy" id="496014"/>
    <lineage>
        <taxon>Bacteria</taxon>
        <taxon>Bacillati</taxon>
        <taxon>Actinomycetota</taxon>
        <taxon>Thermoleophilia</taxon>
        <taxon>Solirubrobacterales</taxon>
        <taxon>Baekduiaceae</taxon>
        <taxon>Baekduia</taxon>
    </lineage>
</organism>
<sequence>MPVEPNSVTDVLDGLRATGYLPGESTALVGYLAAKLGKPILVEGPAGVGKTELAKAMARYLGRDLVRLQCYEGLDEAKALYEWNYRKQLLRIQAERQGTGWDDVQEDIFGSEFLLERPLMTAIASEAPVVLLIDEIDKTDQEFEAMLLEVLSDFQISIPELGTVTARSHPIVLLTSNNTRELTEALKRRCLYLWLDYPGLEHELEIVRLHTPDLPEAVARRLVEVIHMVRDLDLKKPPSIAESIDWARALLLLGAQDIDEKMFRDTMSIIVKHRTDLDIVAERVGVKLGDGLGGAVGAPTAS</sequence>
<dbReference type="Proteomes" id="UP000321805">
    <property type="component" value="Chromosome"/>
</dbReference>
<reference evidence="2 3" key="1">
    <citation type="journal article" date="2018" name="J. Microbiol.">
        <title>Baekduia soli gen. nov., sp. nov., a novel bacterium isolated from the soil of Baekdu Mountain and proposal of a novel family name, Baekduiaceae fam. nov.</title>
        <authorList>
            <person name="An D.S."/>
            <person name="Siddiqi M.Z."/>
            <person name="Kim K.H."/>
            <person name="Yu H.S."/>
            <person name="Im W.T."/>
        </authorList>
    </citation>
    <scope>NUCLEOTIDE SEQUENCE [LARGE SCALE GENOMIC DNA]</scope>
    <source>
        <strain evidence="2 3">BR7-21</strain>
    </source>
</reference>
<dbReference type="Gene3D" id="3.40.50.300">
    <property type="entry name" value="P-loop containing nucleotide triphosphate hydrolases"/>
    <property type="match status" value="1"/>
</dbReference>
<dbReference type="PANTHER" id="PTHR42759:SF1">
    <property type="entry name" value="MAGNESIUM-CHELATASE SUBUNIT CHLD"/>
    <property type="match status" value="1"/>
</dbReference>
<dbReference type="InterPro" id="IPR003959">
    <property type="entry name" value="ATPase_AAA_core"/>
</dbReference>
<feature type="domain" description="AAA+ ATPase" evidence="1">
    <location>
        <begin position="36"/>
        <end position="199"/>
    </location>
</feature>
<dbReference type="RefSeq" id="WP_146922518.1">
    <property type="nucleotide sequence ID" value="NZ_CP042430.1"/>
</dbReference>
<name>A0A5B8UAU9_9ACTN</name>
<keyword evidence="3" id="KW-1185">Reference proteome</keyword>
<evidence type="ECO:0000259" key="1">
    <source>
        <dbReference type="SMART" id="SM00382"/>
    </source>
</evidence>
<protein>
    <submittedName>
        <fullName evidence="2">MoxR family ATPase</fullName>
    </submittedName>
</protein>
<dbReference type="OrthoDB" id="9783370at2"/>
<dbReference type="InterPro" id="IPR003593">
    <property type="entry name" value="AAA+_ATPase"/>
</dbReference>
<dbReference type="PANTHER" id="PTHR42759">
    <property type="entry name" value="MOXR FAMILY PROTEIN"/>
    <property type="match status" value="1"/>
</dbReference>
<dbReference type="SMART" id="SM00382">
    <property type="entry name" value="AAA"/>
    <property type="match status" value="1"/>
</dbReference>
<proteinExistence type="predicted"/>
<dbReference type="SUPFAM" id="SSF52540">
    <property type="entry name" value="P-loop containing nucleoside triphosphate hydrolases"/>
    <property type="match status" value="1"/>
</dbReference>
<dbReference type="InterPro" id="IPR027417">
    <property type="entry name" value="P-loop_NTPase"/>
</dbReference>
<dbReference type="AlphaFoldDB" id="A0A5B8UAU9"/>
<dbReference type="KEGG" id="bsol:FSW04_22975"/>
<dbReference type="EMBL" id="CP042430">
    <property type="protein sequence ID" value="QEC50155.1"/>
    <property type="molecule type" value="Genomic_DNA"/>
</dbReference>